<dbReference type="Gene3D" id="3.40.50.10610">
    <property type="entry name" value="ABC-type transport auxiliary lipoprotein component"/>
    <property type="match status" value="1"/>
</dbReference>
<evidence type="ECO:0000313" key="5">
    <source>
        <dbReference type="EMBL" id="RUO77018.1"/>
    </source>
</evidence>
<dbReference type="InterPro" id="IPR032370">
    <property type="entry name" value="FlgT_N"/>
</dbReference>
<evidence type="ECO:0000259" key="2">
    <source>
        <dbReference type="Pfam" id="PF16538"/>
    </source>
</evidence>
<dbReference type="InterPro" id="IPR032386">
    <property type="entry name" value="FlgT_M"/>
</dbReference>
<evidence type="ECO:0000313" key="6">
    <source>
        <dbReference type="Proteomes" id="UP000287908"/>
    </source>
</evidence>
<dbReference type="Pfam" id="PF16538">
    <property type="entry name" value="FlgT_C"/>
    <property type="match status" value="1"/>
</dbReference>
<evidence type="ECO:0000259" key="4">
    <source>
        <dbReference type="Pfam" id="PF16548"/>
    </source>
</evidence>
<dbReference type="Pfam" id="PF16539">
    <property type="entry name" value="FlgT_M"/>
    <property type="match status" value="1"/>
</dbReference>
<comment type="caution">
    <text evidence="5">The sequence shown here is derived from an EMBL/GenBank/DDBJ whole genome shotgun (WGS) entry which is preliminary data.</text>
</comment>
<feature type="signal peptide" evidence="1">
    <location>
        <begin position="1"/>
        <end position="21"/>
    </location>
</feature>
<feature type="domain" description="Flagellar assembly protein T N-terminal" evidence="4">
    <location>
        <begin position="23"/>
        <end position="109"/>
    </location>
</feature>
<gene>
    <name evidence="5" type="ORF">CWI81_00495</name>
</gene>
<dbReference type="RefSeq" id="WP_126783289.1">
    <property type="nucleotide sequence ID" value="NZ_PIQF01000001.1"/>
</dbReference>
<dbReference type="Proteomes" id="UP000287908">
    <property type="component" value="Unassembled WGS sequence"/>
</dbReference>
<dbReference type="InterPro" id="IPR038165">
    <property type="entry name" value="FlgT_C_sf"/>
</dbReference>
<dbReference type="Gene3D" id="2.40.10.410">
    <property type="entry name" value="FlgT, C-terminal domain"/>
    <property type="match status" value="1"/>
</dbReference>
<evidence type="ECO:0000259" key="3">
    <source>
        <dbReference type="Pfam" id="PF16539"/>
    </source>
</evidence>
<protein>
    <recommendedName>
        <fullName evidence="7">Flagellar biosynthesis protein FlgT</fullName>
    </recommendedName>
</protein>
<keyword evidence="6" id="KW-1185">Reference proteome</keyword>
<proteinExistence type="predicted"/>
<dbReference type="EMBL" id="PIQF01000001">
    <property type="protein sequence ID" value="RUO77018.1"/>
    <property type="molecule type" value="Genomic_DNA"/>
</dbReference>
<dbReference type="Pfam" id="PF16548">
    <property type="entry name" value="FlgT_N"/>
    <property type="match status" value="1"/>
</dbReference>
<sequence>MNWKVFLISSLLVLVMNVAEARVVEAQGSARIVNDDTDAARQQAIQNALQQALLMTGSSISSVQSIVDGVLSSNQTQVSASGDVERVNIIREEVRGGRLIVMIQAEIWNRESSCNKDQYKIAISVVPFELSNREHGAFGQIWELGKVAANRFTREISSRSERIHVNHTLSRNAGLNDALKRLNLEYLGSMSREIGLANDSQYVLFGLFNDLSVEEQQRGWGLLDSDYRRNYALTLYLMNANSGELMTRARVNDIQPWTYQRNESVDVAANEFWNQPFGAALMTGLEDLAAGVREQLRCEPTRGRVVWQQDNQLQFNLGRQHGVNVGDKLKVVHPSNFVDAEGIYRQKWQVSPFTVEVTQVHHNSAIAEYDEEGILTNVQINDWVIPANNENSR</sequence>
<name>A0A432ZGC1_9GAMM</name>
<feature type="chain" id="PRO_5019132409" description="Flagellar biosynthesis protein FlgT" evidence="1">
    <location>
        <begin position="22"/>
        <end position="393"/>
    </location>
</feature>
<accession>A0A432ZGC1</accession>
<organism evidence="5 6">
    <name type="scientific">Idiomarina seosinensis</name>
    <dbReference type="NCBI Taxonomy" id="281739"/>
    <lineage>
        <taxon>Bacteria</taxon>
        <taxon>Pseudomonadati</taxon>
        <taxon>Pseudomonadota</taxon>
        <taxon>Gammaproteobacteria</taxon>
        <taxon>Alteromonadales</taxon>
        <taxon>Idiomarinaceae</taxon>
        <taxon>Idiomarina</taxon>
    </lineage>
</organism>
<keyword evidence="1" id="KW-0732">Signal</keyword>
<dbReference type="InterPro" id="IPR038180">
    <property type="entry name" value="FlgT_N_sf"/>
</dbReference>
<feature type="domain" description="Flagellar assembly protein T C-terminal" evidence="2">
    <location>
        <begin position="310"/>
        <end position="385"/>
    </location>
</feature>
<evidence type="ECO:0000256" key="1">
    <source>
        <dbReference type="SAM" id="SignalP"/>
    </source>
</evidence>
<reference evidence="5 6" key="1">
    <citation type="journal article" date="2011" name="Front. Microbiol.">
        <title>Genomic signatures of strain selection and enhancement in Bacillus atrophaeus var. globigii, a historical biowarfare simulant.</title>
        <authorList>
            <person name="Gibbons H.S."/>
            <person name="Broomall S.M."/>
            <person name="McNew L.A."/>
            <person name="Daligault H."/>
            <person name="Chapman C."/>
            <person name="Bruce D."/>
            <person name="Karavis M."/>
            <person name="Krepps M."/>
            <person name="McGregor P.A."/>
            <person name="Hong C."/>
            <person name="Park K.H."/>
            <person name="Akmal A."/>
            <person name="Feldman A."/>
            <person name="Lin J.S."/>
            <person name="Chang W.E."/>
            <person name="Higgs B.W."/>
            <person name="Demirev P."/>
            <person name="Lindquist J."/>
            <person name="Liem A."/>
            <person name="Fochler E."/>
            <person name="Read T.D."/>
            <person name="Tapia R."/>
            <person name="Johnson S."/>
            <person name="Bishop-Lilly K.A."/>
            <person name="Detter C."/>
            <person name="Han C."/>
            <person name="Sozhamannan S."/>
            <person name="Rosenzweig C.N."/>
            <person name="Skowronski E.W."/>
        </authorList>
    </citation>
    <scope>NUCLEOTIDE SEQUENCE [LARGE SCALE GENOMIC DNA]</scope>
    <source>
        <strain evidence="5 6">CL-SP19</strain>
    </source>
</reference>
<dbReference type="InterPro" id="IPR032388">
    <property type="entry name" value="FlgT_C"/>
</dbReference>
<evidence type="ECO:0008006" key="7">
    <source>
        <dbReference type="Google" id="ProtNLM"/>
    </source>
</evidence>
<dbReference type="Gene3D" id="3.30.1660.40">
    <property type="entry name" value="FlgT, N-terminal domain"/>
    <property type="match status" value="1"/>
</dbReference>
<dbReference type="OrthoDB" id="8778507at2"/>
<feature type="domain" description="Flagellar assembly protein T middle" evidence="3">
    <location>
        <begin position="113"/>
        <end position="267"/>
    </location>
</feature>
<dbReference type="AlphaFoldDB" id="A0A432ZGC1"/>